<dbReference type="Pfam" id="PF05036">
    <property type="entry name" value="SPOR"/>
    <property type="match status" value="1"/>
</dbReference>
<dbReference type="EMBL" id="JANWOI010000003">
    <property type="protein sequence ID" value="MDA5194286.1"/>
    <property type="molecule type" value="Genomic_DNA"/>
</dbReference>
<dbReference type="Proteomes" id="UP001141619">
    <property type="component" value="Unassembled WGS sequence"/>
</dbReference>
<dbReference type="SUPFAM" id="SSF110997">
    <property type="entry name" value="Sporulation related repeat"/>
    <property type="match status" value="1"/>
</dbReference>
<name>A0A9X3TYF8_9PROT</name>
<protein>
    <submittedName>
        <fullName evidence="4">SPOR domain-containing protein</fullName>
    </submittedName>
</protein>
<evidence type="ECO:0000256" key="1">
    <source>
        <dbReference type="SAM" id="MobiDB-lite"/>
    </source>
</evidence>
<dbReference type="RefSeq" id="WP_274943989.1">
    <property type="nucleotide sequence ID" value="NZ_JANWOI010000003.1"/>
</dbReference>
<evidence type="ECO:0000259" key="3">
    <source>
        <dbReference type="PROSITE" id="PS51724"/>
    </source>
</evidence>
<evidence type="ECO:0000313" key="5">
    <source>
        <dbReference type="Proteomes" id="UP001141619"/>
    </source>
</evidence>
<keyword evidence="5" id="KW-1185">Reference proteome</keyword>
<proteinExistence type="predicted"/>
<comment type="caution">
    <text evidence="4">The sequence shown here is derived from an EMBL/GenBank/DDBJ whole genome shotgun (WGS) entry which is preliminary data.</text>
</comment>
<dbReference type="GO" id="GO:0042834">
    <property type="term" value="F:peptidoglycan binding"/>
    <property type="evidence" value="ECO:0007669"/>
    <property type="project" value="InterPro"/>
</dbReference>
<reference evidence="4" key="1">
    <citation type="submission" date="2022-08" db="EMBL/GenBank/DDBJ databases">
        <authorList>
            <person name="Vandamme P."/>
            <person name="Hettiarachchi A."/>
            <person name="Peeters C."/>
            <person name="Cnockaert M."/>
            <person name="Carlier A."/>
        </authorList>
    </citation>
    <scope>NUCLEOTIDE SEQUENCE</scope>
    <source>
        <strain evidence="4">LMG 31809</strain>
    </source>
</reference>
<dbReference type="Gene3D" id="3.30.70.1070">
    <property type="entry name" value="Sporulation related repeat"/>
    <property type="match status" value="1"/>
</dbReference>
<accession>A0A9X3TYF8</accession>
<evidence type="ECO:0000313" key="4">
    <source>
        <dbReference type="EMBL" id="MDA5194286.1"/>
    </source>
</evidence>
<dbReference type="InterPro" id="IPR036680">
    <property type="entry name" value="SPOR-like_sf"/>
</dbReference>
<sequence>MRLIGSRTVCCGFLAAVMLGGCATNPMPEILPVTEMPGPVAAQCQTVPTPQQDTSKDAEIISLRSEVSGLRAELEAVRRVKSEQPQDSVPAPPSEAAPKPAAASTGASTGPKSILPVKPVQTAVPDNGVKPAVDGKFGVHLASYRSPEMAAEGWRTLVKKFPTVLPLFTPQVAALVMGGKDGKYYRLIAGPLASREDAQKLCKKLADGADFCAPTELSGEPLLAPKNPA</sequence>
<feature type="region of interest" description="Disordered" evidence="1">
    <location>
        <begin position="77"/>
        <end position="116"/>
    </location>
</feature>
<feature type="chain" id="PRO_5040980620" evidence="2">
    <location>
        <begin position="24"/>
        <end position="229"/>
    </location>
</feature>
<gene>
    <name evidence="4" type="ORF">NYP16_10020</name>
</gene>
<evidence type="ECO:0000256" key="2">
    <source>
        <dbReference type="SAM" id="SignalP"/>
    </source>
</evidence>
<organism evidence="4 5">
    <name type="scientific">Govanella unica</name>
    <dbReference type="NCBI Taxonomy" id="2975056"/>
    <lineage>
        <taxon>Bacteria</taxon>
        <taxon>Pseudomonadati</taxon>
        <taxon>Pseudomonadota</taxon>
        <taxon>Alphaproteobacteria</taxon>
        <taxon>Emcibacterales</taxon>
        <taxon>Govanellaceae</taxon>
        <taxon>Govanella</taxon>
    </lineage>
</organism>
<dbReference type="InterPro" id="IPR007730">
    <property type="entry name" value="SPOR-like_dom"/>
</dbReference>
<keyword evidence="2" id="KW-0732">Signal</keyword>
<feature type="domain" description="SPOR" evidence="3">
    <location>
        <begin position="131"/>
        <end position="218"/>
    </location>
</feature>
<dbReference type="PROSITE" id="PS51257">
    <property type="entry name" value="PROKAR_LIPOPROTEIN"/>
    <property type="match status" value="1"/>
</dbReference>
<reference evidence="4" key="2">
    <citation type="journal article" date="2023" name="Syst. Appl. Microbiol.">
        <title>Govania unica gen. nov., sp. nov., a rare biosphere bacterium that represents a novel family in the class Alphaproteobacteria.</title>
        <authorList>
            <person name="Vandamme P."/>
            <person name="Peeters C."/>
            <person name="Hettiarachchi A."/>
            <person name="Cnockaert M."/>
            <person name="Carlier A."/>
        </authorList>
    </citation>
    <scope>NUCLEOTIDE SEQUENCE</scope>
    <source>
        <strain evidence="4">LMG 31809</strain>
    </source>
</reference>
<feature type="compositionally biased region" description="Low complexity" evidence="1">
    <location>
        <begin position="96"/>
        <end position="113"/>
    </location>
</feature>
<feature type="signal peptide" evidence="2">
    <location>
        <begin position="1"/>
        <end position="23"/>
    </location>
</feature>
<dbReference type="PROSITE" id="PS51724">
    <property type="entry name" value="SPOR"/>
    <property type="match status" value="1"/>
</dbReference>
<dbReference type="AlphaFoldDB" id="A0A9X3TYF8"/>